<dbReference type="EMBL" id="JAAVMX010000004">
    <property type="protein sequence ID" value="KAF4509622.1"/>
    <property type="molecule type" value="Genomic_DNA"/>
</dbReference>
<dbReference type="AlphaFoldDB" id="A0A8H4PSF2"/>
<organism evidence="2 3">
    <name type="scientific">Ophiocordyceps sinensis</name>
    <dbReference type="NCBI Taxonomy" id="72228"/>
    <lineage>
        <taxon>Eukaryota</taxon>
        <taxon>Fungi</taxon>
        <taxon>Dikarya</taxon>
        <taxon>Ascomycota</taxon>
        <taxon>Pezizomycotina</taxon>
        <taxon>Sordariomycetes</taxon>
        <taxon>Hypocreomycetidae</taxon>
        <taxon>Hypocreales</taxon>
        <taxon>Ophiocordycipitaceae</taxon>
        <taxon>Ophiocordyceps</taxon>
    </lineage>
</organism>
<dbReference type="OrthoDB" id="5413827at2759"/>
<evidence type="ECO:0000313" key="3">
    <source>
        <dbReference type="Proteomes" id="UP000557566"/>
    </source>
</evidence>
<keyword evidence="3" id="KW-1185">Reference proteome</keyword>
<dbReference type="Proteomes" id="UP000557566">
    <property type="component" value="Unassembled WGS sequence"/>
</dbReference>
<gene>
    <name evidence="2" type="ORF">G6O67_003771</name>
</gene>
<sequence>MADPDESQNRRGAESAPQNDDRPDAETTRPQQEPSLSQSLIQEDSEPDREPQGAQRGNEEGGGAILSHEGWQMSFDFTQRGPEYAASSVPDEDQGHSYQDKIWSPPVDDDSSSWSATESEPEEETAGYMDAGRLCERELGKEPERIQLVRRTTMVDEATGFPTPVDDSFPVASVVGDSARAVRDDFRTDWVLPPDASGEPQTTRAAPPWIPDPMDDSPDPRKTAPQGRQRKQAGWPTVRPEQQLEPRPGPEGLFKLPAELRLKIYRELLLADTPIIVHGGWRLVYRHPATRQLRQSGQHGLGICIAILCAHPLFCNEGLTVLYGENTFLYLLRDPTPTMTDVSRLVHVDDDQDERARNDDDDGDDVPGAQIEVDDDDGDESASDWEQDHRDEQRDASCRRRSRRKRTKRARCDIYLEKYRDLFRNIIVEAEHNRFSRPTMRAMARAILAFGPGSSKPTPNIRTLVVRVAPLRVNRANGGPGNEEQQHYTFVDFFATGSPVLEAIQAVACRFLRVDLMTRYMDGPAERAGCSLTVDRRPEMVARRYFASLSASRHRDTWFGGRAARRERKRRARVVLGALQNLGGTVRDFCRSYVHRGVGGWDVFDDIDDIDDGF</sequence>
<feature type="compositionally biased region" description="Basic and acidic residues" evidence="1">
    <location>
        <begin position="386"/>
        <end position="398"/>
    </location>
</feature>
<accession>A0A8H4PSF2</accession>
<feature type="region of interest" description="Disordered" evidence="1">
    <location>
        <begin position="1"/>
        <end position="131"/>
    </location>
</feature>
<proteinExistence type="predicted"/>
<comment type="caution">
    <text evidence="2">The sequence shown here is derived from an EMBL/GenBank/DDBJ whole genome shotgun (WGS) entry which is preliminary data.</text>
</comment>
<feature type="compositionally biased region" description="Polar residues" evidence="1">
    <location>
        <begin position="28"/>
        <end position="42"/>
    </location>
</feature>
<feature type="compositionally biased region" description="Basic and acidic residues" evidence="1">
    <location>
        <begin position="7"/>
        <end position="27"/>
    </location>
</feature>
<feature type="region of interest" description="Disordered" evidence="1">
    <location>
        <begin position="190"/>
        <end position="252"/>
    </location>
</feature>
<reference evidence="2 3" key="1">
    <citation type="journal article" date="2020" name="Genome Biol. Evol.">
        <title>A new high-quality draft genome assembly of the Chinese cordyceps Ophiocordyceps sinensis.</title>
        <authorList>
            <person name="Shu R."/>
            <person name="Zhang J."/>
            <person name="Meng Q."/>
            <person name="Zhang H."/>
            <person name="Zhou G."/>
            <person name="Li M."/>
            <person name="Wu P."/>
            <person name="Zhao Y."/>
            <person name="Chen C."/>
            <person name="Qin Q."/>
        </authorList>
    </citation>
    <scope>NUCLEOTIDE SEQUENCE [LARGE SCALE GENOMIC DNA]</scope>
    <source>
        <strain evidence="2 3">IOZ07</strain>
    </source>
</reference>
<feature type="compositionally biased region" description="Basic and acidic residues" evidence="1">
    <location>
        <begin position="344"/>
        <end position="358"/>
    </location>
</feature>
<evidence type="ECO:0000256" key="1">
    <source>
        <dbReference type="SAM" id="MobiDB-lite"/>
    </source>
</evidence>
<feature type="compositionally biased region" description="Acidic residues" evidence="1">
    <location>
        <begin position="372"/>
        <end position="385"/>
    </location>
</feature>
<evidence type="ECO:0000313" key="2">
    <source>
        <dbReference type="EMBL" id="KAF4509622.1"/>
    </source>
</evidence>
<name>A0A8H4PSF2_9HYPO</name>
<feature type="region of interest" description="Disordered" evidence="1">
    <location>
        <begin position="344"/>
        <end position="402"/>
    </location>
</feature>
<protein>
    <submittedName>
        <fullName evidence="2">Uncharacterized protein</fullName>
    </submittedName>
</protein>